<organism evidence="2 3">
    <name type="scientific">Phyllostomus discolor</name>
    <name type="common">pale spear-nosed bat</name>
    <dbReference type="NCBI Taxonomy" id="89673"/>
    <lineage>
        <taxon>Eukaryota</taxon>
        <taxon>Metazoa</taxon>
        <taxon>Chordata</taxon>
        <taxon>Craniata</taxon>
        <taxon>Vertebrata</taxon>
        <taxon>Euteleostomi</taxon>
        <taxon>Mammalia</taxon>
        <taxon>Eutheria</taxon>
        <taxon>Laurasiatheria</taxon>
        <taxon>Chiroptera</taxon>
        <taxon>Yangochiroptera</taxon>
        <taxon>Phyllostomidae</taxon>
        <taxon>Phyllostominae</taxon>
        <taxon>Phyllostomus</taxon>
    </lineage>
</organism>
<evidence type="ECO:0000256" key="1">
    <source>
        <dbReference type="SAM" id="MobiDB-lite"/>
    </source>
</evidence>
<protein>
    <submittedName>
        <fullName evidence="2">Uncharacterized protein</fullName>
    </submittedName>
</protein>
<accession>A0A834DCI7</accession>
<feature type="compositionally biased region" description="Basic and acidic residues" evidence="1">
    <location>
        <begin position="50"/>
        <end position="65"/>
    </location>
</feature>
<dbReference type="AlphaFoldDB" id="A0A834DCI7"/>
<feature type="region of interest" description="Disordered" evidence="1">
    <location>
        <begin position="19"/>
        <end position="86"/>
    </location>
</feature>
<name>A0A834DCI7_9CHIR</name>
<reference evidence="2 3" key="1">
    <citation type="journal article" date="2020" name="Nature">
        <title>Six reference-quality genomes reveal evolution of bat adaptations.</title>
        <authorList>
            <person name="Jebb D."/>
            <person name="Huang Z."/>
            <person name="Pippel M."/>
            <person name="Hughes G.M."/>
            <person name="Lavrichenko K."/>
            <person name="Devanna P."/>
            <person name="Winkler S."/>
            <person name="Jermiin L.S."/>
            <person name="Skirmuntt E.C."/>
            <person name="Katzourakis A."/>
            <person name="Burkitt-Gray L."/>
            <person name="Ray D.A."/>
            <person name="Sullivan K.A.M."/>
            <person name="Roscito J.G."/>
            <person name="Kirilenko B.M."/>
            <person name="Davalos L.M."/>
            <person name="Corthals A.P."/>
            <person name="Power M.L."/>
            <person name="Jones G."/>
            <person name="Ransome R.D."/>
            <person name="Dechmann D.K.N."/>
            <person name="Locatelli A.G."/>
            <person name="Puechmaille S.J."/>
            <person name="Fedrigo O."/>
            <person name="Jarvis E.D."/>
            <person name="Hiller M."/>
            <person name="Vernes S.C."/>
            <person name="Myers E.W."/>
            <person name="Teeling E.C."/>
        </authorList>
    </citation>
    <scope>NUCLEOTIDE SEQUENCE [LARGE SCALE GENOMIC DNA]</scope>
    <source>
        <strain evidence="2">Bat1K_MPI-CBG_1</strain>
    </source>
</reference>
<feature type="compositionally biased region" description="Basic and acidic residues" evidence="1">
    <location>
        <begin position="19"/>
        <end position="42"/>
    </location>
</feature>
<gene>
    <name evidence="2" type="ORF">HJG60_009462</name>
</gene>
<evidence type="ECO:0000313" key="3">
    <source>
        <dbReference type="Proteomes" id="UP000664940"/>
    </source>
</evidence>
<comment type="caution">
    <text evidence="2">The sequence shown here is derived from an EMBL/GenBank/DDBJ whole genome shotgun (WGS) entry which is preliminary data.</text>
</comment>
<evidence type="ECO:0000313" key="2">
    <source>
        <dbReference type="EMBL" id="KAF6075064.1"/>
    </source>
</evidence>
<proteinExistence type="predicted"/>
<dbReference type="Proteomes" id="UP000664940">
    <property type="component" value="Unassembled WGS sequence"/>
</dbReference>
<sequence length="146" mass="15596">MTRQDPPVCGLQETRLRWEHVPTGSEGRETIHRTGNKGKTETGEAPPAPDKIDFKTKAVTGDKDGPGSCPSLHLPKETQSTKAKRHRLVHTVPAASGAAATMRTVCPNCPLEAGRQGSGARSYAVERDSATKGRCSCRWDGGCCAE</sequence>
<dbReference type="EMBL" id="JABVXQ010000015">
    <property type="protein sequence ID" value="KAF6075064.1"/>
    <property type="molecule type" value="Genomic_DNA"/>
</dbReference>